<dbReference type="Gene3D" id="3.30.720.110">
    <property type="match status" value="1"/>
</dbReference>
<proteinExistence type="predicted"/>
<dbReference type="SUPFAM" id="SSF54593">
    <property type="entry name" value="Glyoxalase/Bleomycin resistance protein/Dihydroxybiphenyl dioxygenase"/>
    <property type="match status" value="1"/>
</dbReference>
<organism evidence="2 3">
    <name type="scientific">Mycolicibacterium aubagnense</name>
    <dbReference type="NCBI Taxonomy" id="319707"/>
    <lineage>
        <taxon>Bacteria</taxon>
        <taxon>Bacillati</taxon>
        <taxon>Actinomycetota</taxon>
        <taxon>Actinomycetes</taxon>
        <taxon>Mycobacteriales</taxon>
        <taxon>Mycobacteriaceae</taxon>
        <taxon>Mycolicibacterium</taxon>
    </lineage>
</organism>
<dbReference type="InterPro" id="IPR004360">
    <property type="entry name" value="Glyas_Fos-R_dOase_dom"/>
</dbReference>
<feature type="domain" description="VOC" evidence="1">
    <location>
        <begin position="6"/>
        <end position="132"/>
    </location>
</feature>
<dbReference type="Pfam" id="PF00903">
    <property type="entry name" value="Glyoxalase"/>
    <property type="match status" value="1"/>
</dbReference>
<dbReference type="Proteomes" id="UP000465609">
    <property type="component" value="Chromosome"/>
</dbReference>
<evidence type="ECO:0000313" key="2">
    <source>
        <dbReference type="EMBL" id="BBX86156.1"/>
    </source>
</evidence>
<evidence type="ECO:0000259" key="1">
    <source>
        <dbReference type="PROSITE" id="PS51819"/>
    </source>
</evidence>
<dbReference type="PANTHER" id="PTHR34109">
    <property type="entry name" value="BNAUNNG04460D PROTEIN-RELATED"/>
    <property type="match status" value="1"/>
</dbReference>
<evidence type="ECO:0000313" key="3">
    <source>
        <dbReference type="Proteomes" id="UP000465609"/>
    </source>
</evidence>
<protein>
    <recommendedName>
        <fullName evidence="1">VOC domain-containing protein</fullName>
    </recommendedName>
</protein>
<dbReference type="RefSeq" id="WP_138228564.1">
    <property type="nucleotide sequence ID" value="NZ_AP022577.1"/>
</dbReference>
<keyword evidence="3" id="KW-1185">Reference proteome</keyword>
<dbReference type="PANTHER" id="PTHR34109:SF1">
    <property type="entry name" value="VOC DOMAIN-CONTAINING PROTEIN"/>
    <property type="match status" value="1"/>
</dbReference>
<dbReference type="InterPro" id="IPR029068">
    <property type="entry name" value="Glyas_Bleomycin-R_OHBP_Dase"/>
</dbReference>
<reference evidence="2 3" key="1">
    <citation type="journal article" date="2019" name="Emerg. Microbes Infect.">
        <title>Comprehensive subspecies identification of 175 nontuberculous mycobacteria species based on 7547 genomic profiles.</title>
        <authorList>
            <person name="Matsumoto Y."/>
            <person name="Kinjo T."/>
            <person name="Motooka D."/>
            <person name="Nabeya D."/>
            <person name="Jung N."/>
            <person name="Uechi K."/>
            <person name="Horii T."/>
            <person name="Iida T."/>
            <person name="Fujita J."/>
            <person name="Nakamura S."/>
        </authorList>
    </citation>
    <scope>NUCLEOTIDE SEQUENCE [LARGE SCALE GENOMIC DNA]</scope>
    <source>
        <strain evidence="2 3">JCM 15296</strain>
    </source>
</reference>
<sequence>MTESQTFLAPHLVVGDGAAAIDFYVKAFGATELGRVPGPDGKLMHAALTINGSNVYLNDDFPEMCGGKSQTPTAFGGTPVTIHLQVPDVDAAYQRAIDAGARELMAPQDMFWGDRYSQVEDPFGHHWSLAQTVRVVSPEEIEAAMAQQQGA</sequence>
<accession>A0ABM7IH94</accession>
<dbReference type="InterPro" id="IPR037523">
    <property type="entry name" value="VOC_core"/>
</dbReference>
<dbReference type="PROSITE" id="PS51819">
    <property type="entry name" value="VOC"/>
    <property type="match status" value="1"/>
</dbReference>
<dbReference type="CDD" id="cd07246">
    <property type="entry name" value="VOC_like"/>
    <property type="match status" value="1"/>
</dbReference>
<gene>
    <name evidence="2" type="ORF">MAUB_40290</name>
</gene>
<dbReference type="EMBL" id="AP022577">
    <property type="protein sequence ID" value="BBX86156.1"/>
    <property type="molecule type" value="Genomic_DNA"/>
</dbReference>
<name>A0ABM7IH94_9MYCO</name>
<dbReference type="Gene3D" id="3.30.720.120">
    <property type="match status" value="1"/>
</dbReference>